<dbReference type="EMBL" id="WVUD01000003">
    <property type="protein sequence ID" value="MYL82229.1"/>
    <property type="molecule type" value="Genomic_DNA"/>
</dbReference>
<evidence type="ECO:0000256" key="1">
    <source>
        <dbReference type="ARBA" id="ARBA00022801"/>
    </source>
</evidence>
<dbReference type="InterPro" id="IPR052016">
    <property type="entry name" value="Bact_Sigma-Reg"/>
</dbReference>
<dbReference type="InterPro" id="IPR036457">
    <property type="entry name" value="PPM-type-like_dom_sf"/>
</dbReference>
<feature type="transmembrane region" description="Helical" evidence="2">
    <location>
        <begin position="66"/>
        <end position="87"/>
    </location>
</feature>
<keyword evidence="2" id="KW-1133">Transmembrane helix</keyword>
<dbReference type="PANTHER" id="PTHR43156:SF2">
    <property type="entry name" value="STAGE II SPORULATION PROTEIN E"/>
    <property type="match status" value="1"/>
</dbReference>
<keyword evidence="5" id="KW-1185">Reference proteome</keyword>
<dbReference type="Proteomes" id="UP000482487">
    <property type="component" value="Unassembled WGS sequence"/>
</dbReference>
<organism evidence="4 5">
    <name type="scientific">Solidesulfovibrio aerotolerans</name>
    <dbReference type="NCBI Taxonomy" id="295255"/>
    <lineage>
        <taxon>Bacteria</taxon>
        <taxon>Pseudomonadati</taxon>
        <taxon>Thermodesulfobacteriota</taxon>
        <taxon>Desulfovibrionia</taxon>
        <taxon>Desulfovibrionales</taxon>
        <taxon>Desulfovibrionaceae</taxon>
        <taxon>Solidesulfovibrio</taxon>
    </lineage>
</organism>
<dbReference type="GO" id="GO:0007165">
    <property type="term" value="P:signal transduction"/>
    <property type="evidence" value="ECO:0007669"/>
    <property type="project" value="InterPro"/>
</dbReference>
<dbReference type="SUPFAM" id="SSF158472">
    <property type="entry name" value="HAMP domain-like"/>
    <property type="match status" value="1"/>
</dbReference>
<accession>A0A7C9MHY4</accession>
<reference evidence="4 5" key="1">
    <citation type="submission" date="2020-01" db="EMBL/GenBank/DDBJ databases">
        <title>Genome sequence of Desulfovibrio aerotolerans DSM 16695(T).</title>
        <authorList>
            <person name="Karnachuk O."/>
            <person name="Avakyan M."/>
            <person name="Mardanov A."/>
            <person name="Kadnikov V."/>
            <person name="Ravin N."/>
        </authorList>
    </citation>
    <scope>NUCLEOTIDE SEQUENCE [LARGE SCALE GENOMIC DNA]</scope>
    <source>
        <strain evidence="4 5">DSM 16695</strain>
    </source>
</reference>
<dbReference type="GO" id="GO:0016791">
    <property type="term" value="F:phosphatase activity"/>
    <property type="evidence" value="ECO:0007669"/>
    <property type="project" value="TreeGrafter"/>
</dbReference>
<dbReference type="GO" id="GO:0016020">
    <property type="term" value="C:membrane"/>
    <property type="evidence" value="ECO:0007669"/>
    <property type="project" value="InterPro"/>
</dbReference>
<dbReference type="AlphaFoldDB" id="A0A7C9MHY4"/>
<dbReference type="InterPro" id="IPR003660">
    <property type="entry name" value="HAMP_dom"/>
</dbReference>
<feature type="transmembrane region" description="Helical" evidence="2">
    <location>
        <begin position="42"/>
        <end position="60"/>
    </location>
</feature>
<evidence type="ECO:0000256" key="2">
    <source>
        <dbReference type="SAM" id="Phobius"/>
    </source>
</evidence>
<dbReference type="CDD" id="cd06225">
    <property type="entry name" value="HAMP"/>
    <property type="match status" value="1"/>
</dbReference>
<gene>
    <name evidence="4" type="ORF">GTA51_03640</name>
</gene>
<feature type="domain" description="HAMP" evidence="3">
    <location>
        <begin position="199"/>
        <end position="242"/>
    </location>
</feature>
<dbReference type="SMART" id="SM00304">
    <property type="entry name" value="HAMP"/>
    <property type="match status" value="1"/>
</dbReference>
<proteinExistence type="predicted"/>
<dbReference type="OrthoDB" id="343514at2"/>
<dbReference type="InterPro" id="IPR048440">
    <property type="entry name" value="MASE10"/>
</dbReference>
<dbReference type="SMART" id="SM00331">
    <property type="entry name" value="PP2C_SIG"/>
    <property type="match status" value="1"/>
</dbReference>
<name>A0A7C9MHY4_9BACT</name>
<feature type="transmembrane region" description="Helical" evidence="2">
    <location>
        <begin position="6"/>
        <end position="24"/>
    </location>
</feature>
<dbReference type="Pfam" id="PF20970">
    <property type="entry name" value="MASE10"/>
    <property type="match status" value="1"/>
</dbReference>
<dbReference type="Gene3D" id="6.10.340.10">
    <property type="match status" value="1"/>
</dbReference>
<dbReference type="SUPFAM" id="SSF81606">
    <property type="entry name" value="PP2C-like"/>
    <property type="match status" value="1"/>
</dbReference>
<evidence type="ECO:0000313" key="5">
    <source>
        <dbReference type="Proteomes" id="UP000482487"/>
    </source>
</evidence>
<comment type="caution">
    <text evidence="4">The sequence shown here is derived from an EMBL/GenBank/DDBJ whole genome shotgun (WGS) entry which is preliminary data.</text>
</comment>
<dbReference type="InterPro" id="IPR001932">
    <property type="entry name" value="PPM-type_phosphatase-like_dom"/>
</dbReference>
<protein>
    <submittedName>
        <fullName evidence="4">SpoIIE family protein phosphatase</fullName>
    </submittedName>
</protein>
<dbReference type="Pfam" id="PF00672">
    <property type="entry name" value="HAMP"/>
    <property type="match status" value="1"/>
</dbReference>
<keyword evidence="2" id="KW-0812">Transmembrane</keyword>
<keyword evidence="1" id="KW-0378">Hydrolase</keyword>
<feature type="transmembrane region" description="Helical" evidence="2">
    <location>
        <begin position="123"/>
        <end position="144"/>
    </location>
</feature>
<evidence type="ECO:0000313" key="4">
    <source>
        <dbReference type="EMBL" id="MYL82229.1"/>
    </source>
</evidence>
<dbReference type="Pfam" id="PF07228">
    <property type="entry name" value="SpoIIE"/>
    <property type="match status" value="1"/>
</dbReference>
<evidence type="ECO:0000259" key="3">
    <source>
        <dbReference type="PROSITE" id="PS50885"/>
    </source>
</evidence>
<dbReference type="PANTHER" id="PTHR43156">
    <property type="entry name" value="STAGE II SPORULATION PROTEIN E-RELATED"/>
    <property type="match status" value="1"/>
</dbReference>
<dbReference type="Gene3D" id="3.60.40.10">
    <property type="entry name" value="PPM-type phosphatase domain"/>
    <property type="match status" value="1"/>
</dbReference>
<dbReference type="PROSITE" id="PS50885">
    <property type="entry name" value="HAMP"/>
    <property type="match status" value="1"/>
</dbReference>
<feature type="transmembrane region" description="Helical" evidence="2">
    <location>
        <begin position="164"/>
        <end position="186"/>
    </location>
</feature>
<keyword evidence="2" id="KW-0472">Membrane</keyword>
<sequence>MPPVHLGAILATSFAVALAVRGLYMRRVVLAAADRDQPSRQFILEMGCCLLAGLLGGLWMEAHIDFLWVSGWKLVLGSLAAGFYLGLEGALLRLRTVVLRATAGGGGFTAARPHRLRSLSRRFLLMAAIATVLLMGLFGLIWAGDVSWLSSLDREPAVLAAARRSVMLEIAFVMAVLLAGASRLILLYAGNLHFLFGTITQGMARVRQGDLTVRLPVATADEFGLIAAEANAMIEGLSQRVALLDALKVAEDVQRNLLPTGPPRIAGLDIAASSDYCDETGGDYYDFIQTGPSKTVVVVGDVAGHGVGPALLMASARATVRMAAAMYADPGAVVSAVNSRVAEDVYGTGRFLTLFYLEIDAAAKHLRWVRAGHDPALVVGASQGEIAELAGGGPPLGVVEGFRYVASSGPWPAGGVVFIGTDGIWETRGANDAMFGKRRLLDILHGTADKPADRILEAVAQALRTFAQGRPRQDDITMAAIRFP</sequence>